<proteinExistence type="predicted"/>
<evidence type="ECO:0000313" key="2">
    <source>
        <dbReference type="EMBL" id="KAF6292041.1"/>
    </source>
</evidence>
<protein>
    <submittedName>
        <fullName evidence="2">ATP binding cassette subfamily A member 6</fullName>
    </submittedName>
</protein>
<gene>
    <name evidence="2" type="ORF">mPipKuh1_000034</name>
</gene>
<reference evidence="2 3" key="1">
    <citation type="journal article" date="2020" name="Nature">
        <title>Six reference-quality genomes reveal evolution of bat adaptations.</title>
        <authorList>
            <person name="Jebb D."/>
            <person name="Huang Z."/>
            <person name="Pippel M."/>
            <person name="Hughes G.M."/>
            <person name="Lavrichenko K."/>
            <person name="Devanna P."/>
            <person name="Winkler S."/>
            <person name="Jermiin L.S."/>
            <person name="Skirmuntt E.C."/>
            <person name="Katzourakis A."/>
            <person name="Burkitt-Gray L."/>
            <person name="Ray D.A."/>
            <person name="Sullivan K.A.M."/>
            <person name="Roscito J.G."/>
            <person name="Kirilenko B.M."/>
            <person name="Davalos L.M."/>
            <person name="Corthals A.P."/>
            <person name="Power M.L."/>
            <person name="Jones G."/>
            <person name="Ransome R.D."/>
            <person name="Dechmann D.K.N."/>
            <person name="Locatelli A.G."/>
            <person name="Puechmaille S.J."/>
            <person name="Fedrigo O."/>
            <person name="Jarvis E.D."/>
            <person name="Hiller M."/>
            <person name="Vernes S.C."/>
            <person name="Myers E.W."/>
            <person name="Teeling E.C."/>
        </authorList>
    </citation>
    <scope>NUCLEOTIDE SEQUENCE [LARGE SCALE GENOMIC DNA]</scope>
    <source>
        <strain evidence="2">MPipKuh1</strain>
        <tissue evidence="2">Flight muscle</tissue>
    </source>
</reference>
<organism evidence="2 3">
    <name type="scientific">Pipistrellus kuhlii</name>
    <name type="common">Kuhl's pipistrelle</name>
    <dbReference type="NCBI Taxonomy" id="59472"/>
    <lineage>
        <taxon>Eukaryota</taxon>
        <taxon>Metazoa</taxon>
        <taxon>Chordata</taxon>
        <taxon>Craniata</taxon>
        <taxon>Vertebrata</taxon>
        <taxon>Euteleostomi</taxon>
        <taxon>Mammalia</taxon>
        <taxon>Eutheria</taxon>
        <taxon>Laurasiatheria</taxon>
        <taxon>Chiroptera</taxon>
        <taxon>Yangochiroptera</taxon>
        <taxon>Vespertilionidae</taxon>
        <taxon>Pipistrellus</taxon>
    </lineage>
</organism>
<dbReference type="EMBL" id="JACAGB010000037">
    <property type="protein sequence ID" value="KAF6292041.1"/>
    <property type="molecule type" value="Genomic_DNA"/>
</dbReference>
<accession>A0A7J7SUH8</accession>
<comment type="caution">
    <text evidence="2">The sequence shown here is derived from an EMBL/GenBank/DDBJ whole genome shotgun (WGS) entry which is preliminary data.</text>
</comment>
<keyword evidence="3" id="KW-1185">Reference proteome</keyword>
<keyword evidence="1" id="KW-1133">Transmembrane helix</keyword>
<dbReference type="Proteomes" id="UP000558488">
    <property type="component" value="Unassembled WGS sequence"/>
</dbReference>
<dbReference type="AlphaFoldDB" id="A0A7J7SUH8"/>
<name>A0A7J7SUH8_PIPKU</name>
<evidence type="ECO:0000256" key="1">
    <source>
        <dbReference type="SAM" id="Phobius"/>
    </source>
</evidence>
<keyword evidence="1" id="KW-0472">Membrane</keyword>
<feature type="transmembrane region" description="Helical" evidence="1">
    <location>
        <begin position="20"/>
        <end position="41"/>
    </location>
</feature>
<keyword evidence="1" id="KW-0812">Transmembrane</keyword>
<evidence type="ECO:0000313" key="3">
    <source>
        <dbReference type="Proteomes" id="UP000558488"/>
    </source>
</evidence>
<sequence length="134" mass="15672">MDFNMTGVTFPDPSGDSYKMIATFFMLAFDAFWYYVLALYLDKILPYGNERRYSPLFFLNSSSCFQHQRTDKIIDKETDLEHTSDDFEPIAPEFQGKEAIRIRNVKKEYKEKSGKVEALKGKEMDLIGKNQCEH</sequence>